<comment type="similarity">
    <text evidence="7">Belongs to the aspartate/glutamate racemases family.</text>
</comment>
<reference evidence="8" key="1">
    <citation type="submission" date="2020-10" db="EMBL/GenBank/DDBJ databases">
        <authorList>
            <person name="Gilroy R."/>
        </authorList>
    </citation>
    <scope>NUCLEOTIDE SEQUENCE</scope>
    <source>
        <strain evidence="8">CHK195-11698</strain>
    </source>
</reference>
<evidence type="ECO:0000256" key="6">
    <source>
        <dbReference type="ARBA" id="ARBA00023316"/>
    </source>
</evidence>
<accession>A0A9D1L0Z0</accession>
<keyword evidence="3 7" id="KW-0133">Cell shape</keyword>
<evidence type="ECO:0000313" key="9">
    <source>
        <dbReference type="Proteomes" id="UP000824175"/>
    </source>
</evidence>
<dbReference type="Pfam" id="PF01177">
    <property type="entry name" value="Asp_Glu_race"/>
    <property type="match status" value="1"/>
</dbReference>
<dbReference type="HAMAP" id="MF_00258">
    <property type="entry name" value="Glu_racemase"/>
    <property type="match status" value="1"/>
</dbReference>
<evidence type="ECO:0000256" key="4">
    <source>
        <dbReference type="ARBA" id="ARBA00022984"/>
    </source>
</evidence>
<dbReference type="EMBL" id="DVMJ01000041">
    <property type="protein sequence ID" value="HIU13407.1"/>
    <property type="molecule type" value="Genomic_DNA"/>
</dbReference>
<evidence type="ECO:0000256" key="5">
    <source>
        <dbReference type="ARBA" id="ARBA00023235"/>
    </source>
</evidence>
<feature type="binding site" evidence="7">
    <location>
        <begin position="42"/>
        <end position="43"/>
    </location>
    <ligand>
        <name>substrate</name>
    </ligand>
</feature>
<dbReference type="InterPro" id="IPR033134">
    <property type="entry name" value="Asp/Glu_racemase_AS_2"/>
</dbReference>
<evidence type="ECO:0000313" key="8">
    <source>
        <dbReference type="EMBL" id="HIU13407.1"/>
    </source>
</evidence>
<proteinExistence type="inferred from homology"/>
<gene>
    <name evidence="7 8" type="primary">murI</name>
    <name evidence="8" type="ORF">IAD15_04985</name>
</gene>
<dbReference type="Gene3D" id="3.40.50.1860">
    <property type="match status" value="2"/>
</dbReference>
<dbReference type="GO" id="GO:0008360">
    <property type="term" value="P:regulation of cell shape"/>
    <property type="evidence" value="ECO:0007669"/>
    <property type="project" value="UniProtKB-KW"/>
</dbReference>
<dbReference type="InterPro" id="IPR004391">
    <property type="entry name" value="Glu_race"/>
</dbReference>
<dbReference type="PANTHER" id="PTHR21198:SF3">
    <property type="entry name" value="GLUTAMATE RACEMASE"/>
    <property type="match status" value="1"/>
</dbReference>
<name>A0A9D1L0Z0_9FIRM</name>
<keyword evidence="5 7" id="KW-0413">Isomerase</keyword>
<feature type="active site" description="Proton donor/acceptor" evidence="7">
    <location>
        <position position="73"/>
    </location>
</feature>
<dbReference type="AlphaFoldDB" id="A0A9D1L0Z0"/>
<dbReference type="PROSITE" id="PS00924">
    <property type="entry name" value="ASP_GLU_RACEMASE_2"/>
    <property type="match status" value="1"/>
</dbReference>
<reference evidence="8" key="2">
    <citation type="journal article" date="2021" name="PeerJ">
        <title>Extensive microbial diversity within the chicken gut microbiome revealed by metagenomics and culture.</title>
        <authorList>
            <person name="Gilroy R."/>
            <person name="Ravi A."/>
            <person name="Getino M."/>
            <person name="Pursley I."/>
            <person name="Horton D.L."/>
            <person name="Alikhan N.F."/>
            <person name="Baker D."/>
            <person name="Gharbi K."/>
            <person name="Hall N."/>
            <person name="Watson M."/>
            <person name="Adriaenssens E.M."/>
            <person name="Foster-Nyarko E."/>
            <person name="Jarju S."/>
            <person name="Secka A."/>
            <person name="Antonio M."/>
            <person name="Oren A."/>
            <person name="Chaudhuri R.R."/>
            <person name="La Ragione R."/>
            <person name="Hildebrand F."/>
            <person name="Pallen M.J."/>
        </authorList>
    </citation>
    <scope>NUCLEOTIDE SEQUENCE</scope>
    <source>
        <strain evidence="8">CHK195-11698</strain>
    </source>
</reference>
<dbReference type="EC" id="5.1.1.3" evidence="2 7"/>
<feature type="active site" description="Proton donor/acceptor" evidence="7">
    <location>
        <position position="177"/>
    </location>
</feature>
<feature type="binding site" evidence="7">
    <location>
        <begin position="178"/>
        <end position="179"/>
    </location>
    <ligand>
        <name>substrate</name>
    </ligand>
</feature>
<dbReference type="NCBIfam" id="TIGR00067">
    <property type="entry name" value="glut_race"/>
    <property type="match status" value="1"/>
</dbReference>
<keyword evidence="4 7" id="KW-0573">Peptidoglycan synthesis</keyword>
<organism evidence="8 9">
    <name type="scientific">Candidatus Fimiplasma intestinipullorum</name>
    <dbReference type="NCBI Taxonomy" id="2840825"/>
    <lineage>
        <taxon>Bacteria</taxon>
        <taxon>Bacillati</taxon>
        <taxon>Bacillota</taxon>
        <taxon>Clostridia</taxon>
        <taxon>Eubacteriales</taxon>
        <taxon>Candidatus Fimiplasma</taxon>
    </lineage>
</organism>
<evidence type="ECO:0000256" key="1">
    <source>
        <dbReference type="ARBA" id="ARBA00001602"/>
    </source>
</evidence>
<keyword evidence="6 7" id="KW-0961">Cell wall biogenesis/degradation</keyword>
<comment type="catalytic activity">
    <reaction evidence="1 7">
        <text>L-glutamate = D-glutamate</text>
        <dbReference type="Rhea" id="RHEA:12813"/>
        <dbReference type="ChEBI" id="CHEBI:29985"/>
        <dbReference type="ChEBI" id="CHEBI:29986"/>
        <dbReference type="EC" id="5.1.1.3"/>
    </reaction>
</comment>
<comment type="caution">
    <text evidence="8">The sequence shown here is derived from an EMBL/GenBank/DDBJ whole genome shotgun (WGS) entry which is preliminary data.</text>
</comment>
<dbReference type="PANTHER" id="PTHR21198">
    <property type="entry name" value="GLUTAMATE RACEMASE"/>
    <property type="match status" value="1"/>
</dbReference>
<dbReference type="InterPro" id="IPR001920">
    <property type="entry name" value="Asp/Glu_race"/>
</dbReference>
<dbReference type="SUPFAM" id="SSF53681">
    <property type="entry name" value="Aspartate/glutamate racemase"/>
    <property type="match status" value="2"/>
</dbReference>
<dbReference type="GO" id="GO:0009252">
    <property type="term" value="P:peptidoglycan biosynthetic process"/>
    <property type="evidence" value="ECO:0007669"/>
    <property type="project" value="UniProtKB-UniRule"/>
</dbReference>
<protein>
    <recommendedName>
        <fullName evidence="2 7">Glutamate racemase</fullName>
        <ecNumber evidence="2 7">5.1.1.3</ecNumber>
    </recommendedName>
</protein>
<feature type="binding site" evidence="7">
    <location>
        <begin position="10"/>
        <end position="11"/>
    </location>
    <ligand>
        <name>substrate</name>
    </ligand>
</feature>
<dbReference type="Proteomes" id="UP000824175">
    <property type="component" value="Unassembled WGS sequence"/>
</dbReference>
<comment type="pathway">
    <text evidence="7">Cell wall biogenesis; peptidoglycan biosynthesis.</text>
</comment>
<evidence type="ECO:0000256" key="7">
    <source>
        <dbReference type="HAMAP-Rule" id="MF_00258"/>
    </source>
</evidence>
<dbReference type="GO" id="GO:0008881">
    <property type="term" value="F:glutamate racemase activity"/>
    <property type="evidence" value="ECO:0007669"/>
    <property type="project" value="UniProtKB-UniRule"/>
</dbReference>
<dbReference type="InterPro" id="IPR015942">
    <property type="entry name" value="Asp/Glu/hydantoin_racemase"/>
</dbReference>
<comment type="function">
    <text evidence="7">Provides the (R)-glutamate required for cell wall biosynthesis.</text>
</comment>
<feature type="binding site" evidence="7">
    <location>
        <begin position="74"/>
        <end position="75"/>
    </location>
    <ligand>
        <name>substrate</name>
    </ligand>
</feature>
<dbReference type="GO" id="GO:0071555">
    <property type="term" value="P:cell wall organization"/>
    <property type="evidence" value="ECO:0007669"/>
    <property type="project" value="UniProtKB-KW"/>
</dbReference>
<evidence type="ECO:0000256" key="3">
    <source>
        <dbReference type="ARBA" id="ARBA00022960"/>
    </source>
</evidence>
<sequence length="259" mass="28505">MNNSPIGVFDSGVGGLTVLKELADLMPNETYIYIGDNCHSPYGDKSRQELLAYTTDILSYFQTQGTDLVVMACNTTSSLVLEELRLRFDKMTIIGVIDATVEKVSQTQKERVLVMATAATIASGVYQQKIGASSYGLACPKLVPLIEQAAPQAMIEAYLKTLLEPLQGQFDQIVLGCTHYPIIQDMIGHLYPGAQLISSSEAVAHAVYQYCLQANRIASKKTARSKIYTTGALESFVLSSRSFFDYRGYDVRYLPPLTK</sequence>
<evidence type="ECO:0000256" key="2">
    <source>
        <dbReference type="ARBA" id="ARBA00013090"/>
    </source>
</evidence>